<evidence type="ECO:0000256" key="1">
    <source>
        <dbReference type="ARBA" id="ARBA00004651"/>
    </source>
</evidence>
<keyword evidence="5 6" id="KW-0472">Membrane</keyword>
<keyword evidence="9" id="KW-1185">Reference proteome</keyword>
<evidence type="ECO:0000256" key="6">
    <source>
        <dbReference type="SAM" id="Phobius"/>
    </source>
</evidence>
<dbReference type="RefSeq" id="WP_283230666.1">
    <property type="nucleotide sequence ID" value="NZ_JASGBQ010000009.1"/>
</dbReference>
<name>A0AAP4EXV2_9FIRM</name>
<feature type="domain" description="Na+/H+ antiporter NhaC-like C-terminal" evidence="7">
    <location>
        <begin position="152"/>
        <end position="453"/>
    </location>
</feature>
<feature type="transmembrane region" description="Helical" evidence="6">
    <location>
        <begin position="184"/>
        <end position="212"/>
    </location>
</feature>
<evidence type="ECO:0000256" key="4">
    <source>
        <dbReference type="ARBA" id="ARBA00022989"/>
    </source>
</evidence>
<dbReference type="InterPro" id="IPR018461">
    <property type="entry name" value="Na/H_Antiport_NhaC-like_C"/>
</dbReference>
<keyword evidence="4 6" id="KW-1133">Transmembrane helix</keyword>
<feature type="transmembrane region" description="Helical" evidence="6">
    <location>
        <begin position="345"/>
        <end position="370"/>
    </location>
</feature>
<feature type="transmembrane region" description="Helical" evidence="6">
    <location>
        <begin position="390"/>
        <end position="412"/>
    </location>
</feature>
<reference evidence="8 9" key="1">
    <citation type="submission" date="2023-05" db="EMBL/GenBank/DDBJ databases">
        <title>[ruminococcus] sp. nov., isolated from a pig farm feces dump.</title>
        <authorList>
            <person name="Chang Y.-H."/>
        </authorList>
    </citation>
    <scope>NUCLEOTIDE SEQUENCE [LARGE SCALE GENOMIC DNA]</scope>
    <source>
        <strain evidence="8 9">YH-rum2234</strain>
    </source>
</reference>
<feature type="transmembrane region" description="Helical" evidence="6">
    <location>
        <begin position="312"/>
        <end position="333"/>
    </location>
</feature>
<sequence length="456" mass="49649">MNYGILSLIPVVVLFVLIFTTKRMLLSLTVASLAGSILLGGWNFASVWLEQIQAAFMGGTVGYLFLLLALFGILIRLLDKSGAAIEFANWLSRYANTRRKAMLLTFFLGWIIFVDDYLNNMAVSTAMKRVCDRHRIPRTLFGFLVNCTAAPVCVLIPVSTWAVFYGGLFEQHGVTVGGSGMNAYYAGIPFLFYAWILLIICLLVILGVFPLIGVTRKDNKLALEEGIVCTEERSLDGKEIRCDDAEEEASHKKNPFKFLIPMAVIIALTIITNDVMVGCMGAILVTIIIILIGKQMKLTELFDAMFEGVGSMVQICCVIAVAISLVGINNATGMAEYLVEAVSPYLTGAVFPALVFAFCALYTFFAGGFWDGSMIFMPIVVPIAHVLGMNPLIPCMALVCAATAGSSAYVAGDAIMITSRAVDIKPYYQMMGTFPYALISYALTIVAFLITGFVMC</sequence>
<dbReference type="AlphaFoldDB" id="A0AAP4EXV2"/>
<feature type="transmembrane region" description="Helical" evidence="6">
    <location>
        <begin position="101"/>
        <end position="118"/>
    </location>
</feature>
<feature type="transmembrane region" description="Helical" evidence="6">
    <location>
        <begin position="139"/>
        <end position="164"/>
    </location>
</feature>
<gene>
    <name evidence="8" type="ORF">QJ036_06955</name>
</gene>
<evidence type="ECO:0000256" key="2">
    <source>
        <dbReference type="ARBA" id="ARBA00022475"/>
    </source>
</evidence>
<comment type="caution">
    <text evidence="8">The sequence shown here is derived from an EMBL/GenBank/DDBJ whole genome shotgun (WGS) entry which is preliminary data.</text>
</comment>
<protein>
    <submittedName>
        <fullName evidence="8">Na+/H+ antiporter NhaC family protein</fullName>
    </submittedName>
</protein>
<dbReference type="Pfam" id="PF03553">
    <property type="entry name" value="Na_H_antiporter"/>
    <property type="match status" value="1"/>
</dbReference>
<dbReference type="GO" id="GO:0005886">
    <property type="term" value="C:plasma membrane"/>
    <property type="evidence" value="ECO:0007669"/>
    <property type="project" value="UniProtKB-SubCell"/>
</dbReference>
<feature type="transmembrane region" description="Helical" evidence="6">
    <location>
        <begin position="259"/>
        <end position="292"/>
    </location>
</feature>
<dbReference type="Proteomes" id="UP001300383">
    <property type="component" value="Unassembled WGS sequence"/>
</dbReference>
<evidence type="ECO:0000313" key="9">
    <source>
        <dbReference type="Proteomes" id="UP001300383"/>
    </source>
</evidence>
<feature type="transmembrane region" description="Helical" evidence="6">
    <location>
        <begin position="5"/>
        <end position="21"/>
    </location>
</feature>
<keyword evidence="2" id="KW-1003">Cell membrane</keyword>
<keyword evidence="3 6" id="KW-0812">Transmembrane</keyword>
<organism evidence="8 9">
    <name type="scientific">Fusibacillus kribbianus</name>
    <dbReference type="NCBI Taxonomy" id="3044208"/>
    <lineage>
        <taxon>Bacteria</taxon>
        <taxon>Bacillati</taxon>
        <taxon>Bacillota</taxon>
        <taxon>Clostridia</taxon>
        <taxon>Lachnospirales</taxon>
        <taxon>Lachnospiraceae</taxon>
        <taxon>Fusibacillus</taxon>
    </lineage>
</organism>
<dbReference type="EMBL" id="JASGBQ010000009">
    <property type="protein sequence ID" value="MDI9242217.1"/>
    <property type="molecule type" value="Genomic_DNA"/>
</dbReference>
<feature type="transmembrane region" description="Helical" evidence="6">
    <location>
        <begin position="433"/>
        <end position="455"/>
    </location>
</feature>
<dbReference type="PANTHER" id="PTHR43478">
    <property type="entry name" value="NA+/H+ ANTIPORTER-RELATED"/>
    <property type="match status" value="1"/>
</dbReference>
<comment type="subcellular location">
    <subcellularLocation>
        <location evidence="1">Cell membrane</location>
        <topology evidence="1">Multi-pass membrane protein</topology>
    </subcellularLocation>
</comment>
<dbReference type="PANTHER" id="PTHR43478:SF1">
    <property type="entry name" value="NA+_H+ ANTIPORTER NHAC-LIKE C-TERMINAL DOMAIN-CONTAINING PROTEIN"/>
    <property type="match status" value="1"/>
</dbReference>
<evidence type="ECO:0000256" key="5">
    <source>
        <dbReference type="ARBA" id="ARBA00023136"/>
    </source>
</evidence>
<feature type="transmembrane region" description="Helical" evidence="6">
    <location>
        <begin position="27"/>
        <end position="49"/>
    </location>
</feature>
<evidence type="ECO:0000259" key="7">
    <source>
        <dbReference type="Pfam" id="PF03553"/>
    </source>
</evidence>
<evidence type="ECO:0000256" key="3">
    <source>
        <dbReference type="ARBA" id="ARBA00022692"/>
    </source>
</evidence>
<feature type="transmembrane region" description="Helical" evidence="6">
    <location>
        <begin position="61"/>
        <end position="78"/>
    </location>
</feature>
<evidence type="ECO:0000313" key="8">
    <source>
        <dbReference type="EMBL" id="MDI9242217.1"/>
    </source>
</evidence>
<accession>A0AAP4EXV2</accession>
<proteinExistence type="predicted"/>